<dbReference type="Proteomes" id="UP001180724">
    <property type="component" value="Unassembled WGS sequence"/>
</dbReference>
<evidence type="ECO:0000313" key="2">
    <source>
        <dbReference type="Proteomes" id="UP001180724"/>
    </source>
</evidence>
<organism evidence="1 2">
    <name type="scientific">Streptomyces lancefieldiae</name>
    <dbReference type="NCBI Taxonomy" id="3075520"/>
    <lineage>
        <taxon>Bacteria</taxon>
        <taxon>Bacillati</taxon>
        <taxon>Actinomycetota</taxon>
        <taxon>Actinomycetes</taxon>
        <taxon>Kitasatosporales</taxon>
        <taxon>Streptomycetaceae</taxon>
        <taxon>Streptomyces</taxon>
    </lineage>
</organism>
<gene>
    <name evidence="1" type="ORF">RM812_12595</name>
</gene>
<comment type="caution">
    <text evidence="1">The sequence shown here is derived from an EMBL/GenBank/DDBJ whole genome shotgun (WGS) entry which is preliminary data.</text>
</comment>
<protein>
    <submittedName>
        <fullName evidence="1">Uncharacterized protein</fullName>
    </submittedName>
</protein>
<keyword evidence="2" id="KW-1185">Reference proteome</keyword>
<reference evidence="1" key="1">
    <citation type="submission" date="2024-05" db="EMBL/GenBank/DDBJ databases">
        <title>30 novel species of actinomycetes from the DSMZ collection.</title>
        <authorList>
            <person name="Nouioui I."/>
        </authorList>
    </citation>
    <scope>NUCLEOTIDE SEQUENCE</scope>
    <source>
        <strain evidence="1">DSM 40712</strain>
    </source>
</reference>
<name>A0ABU3ALJ5_9ACTN</name>
<proteinExistence type="predicted"/>
<dbReference type="EMBL" id="JAVRFH010000010">
    <property type="protein sequence ID" value="MDT0611061.1"/>
    <property type="molecule type" value="Genomic_DNA"/>
</dbReference>
<dbReference type="RefSeq" id="WP_311572573.1">
    <property type="nucleotide sequence ID" value="NZ_JAVRFH010000010.1"/>
</dbReference>
<accession>A0ABU3ALJ5</accession>
<sequence>MAEKDYEDTVKWYKDLIAQGGHPGLVGEQAVADAKADRDTTASQARRICGA</sequence>
<evidence type="ECO:0000313" key="1">
    <source>
        <dbReference type="EMBL" id="MDT0611061.1"/>
    </source>
</evidence>